<dbReference type="OrthoDB" id="5912242at2759"/>
<dbReference type="PANTHER" id="PTHR39069">
    <property type="entry name" value="ECDYSONE-INDUCIBLE GENE E1, ISOFORM A"/>
    <property type="match status" value="1"/>
</dbReference>
<accession>A0A653CVU4</accession>
<gene>
    <name evidence="3" type="ORF">CALMAC_LOCUS12321</name>
</gene>
<dbReference type="AlphaFoldDB" id="A0A653CVU4"/>
<reference evidence="3 4" key="1">
    <citation type="submission" date="2019-01" db="EMBL/GenBank/DDBJ databases">
        <authorList>
            <person name="Sayadi A."/>
        </authorList>
    </citation>
    <scope>NUCLEOTIDE SEQUENCE [LARGE SCALE GENOMIC DNA]</scope>
</reference>
<dbReference type="InterPro" id="IPR006149">
    <property type="entry name" value="EB_dom"/>
</dbReference>
<evidence type="ECO:0000259" key="2">
    <source>
        <dbReference type="Pfam" id="PF01683"/>
    </source>
</evidence>
<feature type="domain" description="EB" evidence="2">
    <location>
        <begin position="164"/>
        <end position="205"/>
    </location>
</feature>
<dbReference type="Proteomes" id="UP000410492">
    <property type="component" value="Unassembled WGS sequence"/>
</dbReference>
<name>A0A653CVU4_CALMS</name>
<dbReference type="EMBL" id="CAACVG010009096">
    <property type="protein sequence ID" value="VEN52044.1"/>
    <property type="molecule type" value="Genomic_DNA"/>
</dbReference>
<sequence length="323" mass="35201">MSLFYTILVICAACACAIGQLQQIVAYTGCRYDADCTKISNNSICIGNDATNLGKCKCINNYEMLTRNKTHFDCLKYVGYNESCELDIQCQKNLTLVGVCEKGVCQCREGAHLYTDGRCYLSVLLEDFCQVDGNCHLKNGSFGHCVDGRCACVMDTEVPTQDRTSCVEGKHLGESCTTDDQCGIVDNAVCRVVCKCAVGYTLSRDEKRCLKAATVFDDICEESEQCSAFLTGSICKSGNCTCAEGHHGYGSRCVRSVKIGDECVDQPECIPDPKYNNVADCVKNVCTCFPDAVNEVIGCGAHWMTPGSLQILVMGIAVILFWL</sequence>
<feature type="signal peptide" evidence="1">
    <location>
        <begin position="1"/>
        <end position="19"/>
    </location>
</feature>
<feature type="chain" id="PRO_5024857796" description="EB domain-containing protein" evidence="1">
    <location>
        <begin position="20"/>
        <end position="323"/>
    </location>
</feature>
<proteinExistence type="predicted"/>
<dbReference type="PANTHER" id="PTHR39069:SF9">
    <property type="entry name" value="EB DOMAIN-CONTAINING PROTEIN"/>
    <property type="match status" value="1"/>
</dbReference>
<protein>
    <recommendedName>
        <fullName evidence="2">EB domain-containing protein</fullName>
    </recommendedName>
</protein>
<keyword evidence="1" id="KW-0732">Signal</keyword>
<keyword evidence="4" id="KW-1185">Reference proteome</keyword>
<feature type="domain" description="EB" evidence="2">
    <location>
        <begin position="245"/>
        <end position="294"/>
    </location>
</feature>
<feature type="domain" description="EB" evidence="2">
    <location>
        <begin position="73"/>
        <end position="119"/>
    </location>
</feature>
<evidence type="ECO:0000313" key="4">
    <source>
        <dbReference type="Proteomes" id="UP000410492"/>
    </source>
</evidence>
<dbReference type="Pfam" id="PF01683">
    <property type="entry name" value="EB"/>
    <property type="match status" value="3"/>
</dbReference>
<evidence type="ECO:0000256" key="1">
    <source>
        <dbReference type="SAM" id="SignalP"/>
    </source>
</evidence>
<organism evidence="3 4">
    <name type="scientific">Callosobruchus maculatus</name>
    <name type="common">Southern cowpea weevil</name>
    <name type="synonym">Pulse bruchid</name>
    <dbReference type="NCBI Taxonomy" id="64391"/>
    <lineage>
        <taxon>Eukaryota</taxon>
        <taxon>Metazoa</taxon>
        <taxon>Ecdysozoa</taxon>
        <taxon>Arthropoda</taxon>
        <taxon>Hexapoda</taxon>
        <taxon>Insecta</taxon>
        <taxon>Pterygota</taxon>
        <taxon>Neoptera</taxon>
        <taxon>Endopterygota</taxon>
        <taxon>Coleoptera</taxon>
        <taxon>Polyphaga</taxon>
        <taxon>Cucujiformia</taxon>
        <taxon>Chrysomeloidea</taxon>
        <taxon>Chrysomelidae</taxon>
        <taxon>Bruchinae</taxon>
        <taxon>Bruchini</taxon>
        <taxon>Callosobruchus</taxon>
    </lineage>
</organism>
<evidence type="ECO:0000313" key="3">
    <source>
        <dbReference type="EMBL" id="VEN52044.1"/>
    </source>
</evidence>